<reference evidence="1" key="2">
    <citation type="submission" date="2013-04" db="UniProtKB">
        <authorList>
            <consortium name="EnsemblPlants"/>
        </authorList>
    </citation>
    <scope>IDENTIFICATION</scope>
</reference>
<dbReference type="EnsemblPlants" id="OB06G27260.1">
    <property type="protein sequence ID" value="OB06G27260.1"/>
    <property type="gene ID" value="OB06G27260"/>
</dbReference>
<proteinExistence type="predicted"/>
<protein>
    <submittedName>
        <fullName evidence="1">Uncharacterized protein</fullName>
    </submittedName>
</protein>
<dbReference type="AlphaFoldDB" id="J3MFD2"/>
<reference evidence="1" key="1">
    <citation type="journal article" date="2013" name="Nat. Commun.">
        <title>Whole-genome sequencing of Oryza brachyantha reveals mechanisms underlying Oryza genome evolution.</title>
        <authorList>
            <person name="Chen J."/>
            <person name="Huang Q."/>
            <person name="Gao D."/>
            <person name="Wang J."/>
            <person name="Lang Y."/>
            <person name="Liu T."/>
            <person name="Li B."/>
            <person name="Bai Z."/>
            <person name="Luis Goicoechea J."/>
            <person name="Liang C."/>
            <person name="Chen C."/>
            <person name="Zhang W."/>
            <person name="Sun S."/>
            <person name="Liao Y."/>
            <person name="Zhang X."/>
            <person name="Yang L."/>
            <person name="Song C."/>
            <person name="Wang M."/>
            <person name="Shi J."/>
            <person name="Liu G."/>
            <person name="Liu J."/>
            <person name="Zhou H."/>
            <person name="Zhou W."/>
            <person name="Yu Q."/>
            <person name="An N."/>
            <person name="Chen Y."/>
            <person name="Cai Q."/>
            <person name="Wang B."/>
            <person name="Liu B."/>
            <person name="Min J."/>
            <person name="Huang Y."/>
            <person name="Wu H."/>
            <person name="Li Z."/>
            <person name="Zhang Y."/>
            <person name="Yin Y."/>
            <person name="Song W."/>
            <person name="Jiang J."/>
            <person name="Jackson S.A."/>
            <person name="Wing R.A."/>
            <person name="Wang J."/>
            <person name="Chen M."/>
        </authorList>
    </citation>
    <scope>NUCLEOTIDE SEQUENCE [LARGE SCALE GENOMIC DNA]</scope>
    <source>
        <strain evidence="1">cv. IRGC 101232</strain>
    </source>
</reference>
<dbReference type="Gramene" id="OB06G27260.1">
    <property type="protein sequence ID" value="OB06G27260.1"/>
    <property type="gene ID" value="OB06G27260"/>
</dbReference>
<dbReference type="HOGENOM" id="CLU_2076728_0_0_1"/>
<sequence length="118" mass="12998">MQGDMEPEMPSDFKSIAVTRRGDGVLQVTPCQLQNSRDALLHEASTPAGPEIWDLKQSRSCRSFSVSSLIANGRLRKIVDRQNQTRPEGKAPKHAISSVWLSFYGDGSMLCNSSICDT</sequence>
<organism evidence="1">
    <name type="scientific">Oryza brachyantha</name>
    <name type="common">malo sina</name>
    <dbReference type="NCBI Taxonomy" id="4533"/>
    <lineage>
        <taxon>Eukaryota</taxon>
        <taxon>Viridiplantae</taxon>
        <taxon>Streptophyta</taxon>
        <taxon>Embryophyta</taxon>
        <taxon>Tracheophyta</taxon>
        <taxon>Spermatophyta</taxon>
        <taxon>Magnoliopsida</taxon>
        <taxon>Liliopsida</taxon>
        <taxon>Poales</taxon>
        <taxon>Poaceae</taxon>
        <taxon>BOP clade</taxon>
        <taxon>Oryzoideae</taxon>
        <taxon>Oryzeae</taxon>
        <taxon>Oryzinae</taxon>
        <taxon>Oryza</taxon>
    </lineage>
</organism>
<dbReference type="Proteomes" id="UP000006038">
    <property type="component" value="Chromosome 6"/>
</dbReference>
<evidence type="ECO:0000313" key="1">
    <source>
        <dbReference type="EnsemblPlants" id="OB06G27260.1"/>
    </source>
</evidence>
<accession>J3MFD2</accession>
<evidence type="ECO:0000313" key="2">
    <source>
        <dbReference type="Proteomes" id="UP000006038"/>
    </source>
</evidence>
<keyword evidence="2" id="KW-1185">Reference proteome</keyword>
<name>J3MFD2_ORYBR</name>